<sequence length="73" mass="8276">MRAVLFTAAVVLLSGCGLNEELDAMTRENHQKVCDGYGFTRGTDAYANCMMKQDEREDDDAQRAMDREARKKK</sequence>
<dbReference type="PROSITE" id="PS51257">
    <property type="entry name" value="PROKAR_LIPOPROTEIN"/>
    <property type="match status" value="1"/>
</dbReference>
<feature type="compositionally biased region" description="Basic and acidic residues" evidence="1">
    <location>
        <begin position="61"/>
        <end position="73"/>
    </location>
</feature>
<dbReference type="RefSeq" id="WP_128144776.1">
    <property type="nucleotide sequence ID" value="NZ_CP014474.1"/>
</dbReference>
<organism evidence="3 4">
    <name type="scientific">Serratia rubidaea</name>
    <name type="common">Serratia marinorubra</name>
    <dbReference type="NCBI Taxonomy" id="61652"/>
    <lineage>
        <taxon>Bacteria</taxon>
        <taxon>Pseudomonadati</taxon>
        <taxon>Pseudomonadota</taxon>
        <taxon>Gammaproteobacteria</taxon>
        <taxon>Enterobacterales</taxon>
        <taxon>Yersiniaceae</taxon>
        <taxon>Serratia</taxon>
    </lineage>
</organism>
<evidence type="ECO:0008006" key="6">
    <source>
        <dbReference type="Google" id="ProtNLM"/>
    </source>
</evidence>
<keyword evidence="5" id="KW-1185">Reference proteome</keyword>
<dbReference type="STRING" id="61652.AXX16_2834"/>
<evidence type="ECO:0000313" key="5">
    <source>
        <dbReference type="Proteomes" id="UP000624159"/>
    </source>
</evidence>
<dbReference type="Proteomes" id="UP000624159">
    <property type="component" value="Unassembled WGS sequence"/>
</dbReference>
<protein>
    <recommendedName>
        <fullName evidence="6">Lipoprotein</fullName>
    </recommendedName>
</protein>
<reference evidence="3 4" key="1">
    <citation type="submission" date="2018-12" db="EMBL/GenBank/DDBJ databases">
        <authorList>
            <consortium name="Pathogen Informatics"/>
        </authorList>
    </citation>
    <scope>NUCLEOTIDE SEQUENCE [LARGE SCALE GENOMIC DNA]</scope>
    <source>
        <strain evidence="3 4">NCTC9419</strain>
    </source>
</reference>
<evidence type="ECO:0000313" key="2">
    <source>
        <dbReference type="EMBL" id="MBH1929261.1"/>
    </source>
</evidence>
<evidence type="ECO:0000313" key="3">
    <source>
        <dbReference type="EMBL" id="VEA73775.1"/>
    </source>
</evidence>
<dbReference type="Proteomes" id="UP000271603">
    <property type="component" value="Chromosome"/>
</dbReference>
<evidence type="ECO:0000256" key="1">
    <source>
        <dbReference type="SAM" id="MobiDB-lite"/>
    </source>
</evidence>
<feature type="region of interest" description="Disordered" evidence="1">
    <location>
        <begin position="53"/>
        <end position="73"/>
    </location>
</feature>
<dbReference type="EMBL" id="LR134155">
    <property type="protein sequence ID" value="VEA73775.1"/>
    <property type="molecule type" value="Genomic_DNA"/>
</dbReference>
<proteinExistence type="predicted"/>
<evidence type="ECO:0000313" key="4">
    <source>
        <dbReference type="Proteomes" id="UP000271603"/>
    </source>
</evidence>
<dbReference type="EMBL" id="JADULK010000002">
    <property type="protein sequence ID" value="MBH1929261.1"/>
    <property type="molecule type" value="Genomic_DNA"/>
</dbReference>
<reference evidence="2 5" key="2">
    <citation type="submission" date="2020-11" db="EMBL/GenBank/DDBJ databases">
        <title>Enhanced detection system for hospital associated transmission using whole genome sequencing surveillance.</title>
        <authorList>
            <person name="Harrison L.H."/>
            <person name="Van Tyne D."/>
            <person name="Marsh J.W."/>
            <person name="Griffith M.P."/>
            <person name="Snyder D.J."/>
            <person name="Cooper V.S."/>
            <person name="Mustapha M."/>
        </authorList>
    </citation>
    <scope>NUCLEOTIDE SEQUENCE [LARGE SCALE GENOMIC DNA]</scope>
    <source>
        <strain evidence="2 5">SER00230</strain>
    </source>
</reference>
<gene>
    <name evidence="2" type="ORF">I5U13_06225</name>
    <name evidence="3" type="ORF">NCTC9419_05410</name>
</gene>
<accession>A0A3S4GPE3</accession>
<name>A0A3S4GPE3_SERRU</name>
<dbReference type="AlphaFoldDB" id="A0A3S4GPE3"/>